<evidence type="ECO:0000313" key="3">
    <source>
        <dbReference type="Proteomes" id="UP000307790"/>
    </source>
</evidence>
<dbReference type="InterPro" id="IPR000182">
    <property type="entry name" value="GNAT_dom"/>
</dbReference>
<accession>A0A5R9IPL0</accession>
<dbReference type="InterPro" id="IPR016181">
    <property type="entry name" value="Acyl_CoA_acyltransferase"/>
</dbReference>
<dbReference type="RefSeq" id="WP_138318087.1">
    <property type="nucleotide sequence ID" value="NZ_VCBC01000002.1"/>
</dbReference>
<feature type="domain" description="N-acetyltransferase" evidence="1">
    <location>
        <begin position="13"/>
        <end position="153"/>
    </location>
</feature>
<dbReference type="CDD" id="cd04301">
    <property type="entry name" value="NAT_SF"/>
    <property type="match status" value="1"/>
</dbReference>
<dbReference type="GO" id="GO:0016747">
    <property type="term" value="F:acyltransferase activity, transferring groups other than amino-acyl groups"/>
    <property type="evidence" value="ECO:0007669"/>
    <property type="project" value="InterPro"/>
</dbReference>
<keyword evidence="2" id="KW-0808">Transferase</keyword>
<dbReference type="SUPFAM" id="SSF55729">
    <property type="entry name" value="Acyl-CoA N-acyltransferases (Nat)"/>
    <property type="match status" value="1"/>
</dbReference>
<dbReference type="PROSITE" id="PS51186">
    <property type="entry name" value="GNAT"/>
    <property type="match status" value="1"/>
</dbReference>
<dbReference type="EMBL" id="VCBC01000002">
    <property type="protein sequence ID" value="TLU67484.1"/>
    <property type="molecule type" value="Genomic_DNA"/>
</dbReference>
<proteinExistence type="predicted"/>
<protein>
    <submittedName>
        <fullName evidence="2">GNAT family N-acetyltransferase</fullName>
    </submittedName>
</protein>
<dbReference type="Proteomes" id="UP000307790">
    <property type="component" value="Unassembled WGS sequence"/>
</dbReference>
<reference evidence="2 3" key="1">
    <citation type="submission" date="2019-05" db="EMBL/GenBank/DDBJ databases">
        <title>Genome sequences of Thalassotalea litorea 1K03283.</title>
        <authorList>
            <person name="Zhang D."/>
        </authorList>
    </citation>
    <scope>NUCLEOTIDE SEQUENCE [LARGE SCALE GENOMIC DNA]</scope>
    <source>
        <strain evidence="2 3">MCCC 1K03283</strain>
    </source>
</reference>
<gene>
    <name evidence="2" type="ORF">FE810_00570</name>
</gene>
<organism evidence="2 3">
    <name type="scientific">Thalassotalea litorea</name>
    <dbReference type="NCBI Taxonomy" id="2020715"/>
    <lineage>
        <taxon>Bacteria</taxon>
        <taxon>Pseudomonadati</taxon>
        <taxon>Pseudomonadota</taxon>
        <taxon>Gammaproteobacteria</taxon>
        <taxon>Alteromonadales</taxon>
        <taxon>Colwelliaceae</taxon>
        <taxon>Thalassotalea</taxon>
    </lineage>
</organism>
<comment type="caution">
    <text evidence="2">The sequence shown here is derived from an EMBL/GenBank/DDBJ whole genome shotgun (WGS) entry which is preliminary data.</text>
</comment>
<keyword evidence="3" id="KW-1185">Reference proteome</keyword>
<evidence type="ECO:0000313" key="2">
    <source>
        <dbReference type="EMBL" id="TLU67484.1"/>
    </source>
</evidence>
<name>A0A5R9IPL0_9GAMM</name>
<sequence length="153" mass="17511">MPAHISITLINDGNIAQHSDEFLHDVAQIMLTLRSQYTEKSLMDTIKVQMQSGYQIAVLVADEKPVTLAGFILSYKLAWKKHIYLDDLVTDEKVRGRGYGQKMLNWLQEYAIEQGCEQLHLDSGVQRFLAHKLYLNQGFNIASHHFSQLLHGK</sequence>
<dbReference type="Gene3D" id="3.40.630.30">
    <property type="match status" value="1"/>
</dbReference>
<dbReference type="AlphaFoldDB" id="A0A5R9IPL0"/>
<dbReference type="OrthoDB" id="9799601at2"/>
<evidence type="ECO:0000259" key="1">
    <source>
        <dbReference type="PROSITE" id="PS51186"/>
    </source>
</evidence>
<dbReference type="Pfam" id="PF00583">
    <property type="entry name" value="Acetyltransf_1"/>
    <property type="match status" value="1"/>
</dbReference>